<gene>
    <name evidence="10" type="primary">LOC115462261</name>
</gene>
<dbReference type="InterPro" id="IPR001254">
    <property type="entry name" value="Trypsin_dom"/>
</dbReference>
<evidence type="ECO:0000256" key="3">
    <source>
        <dbReference type="ARBA" id="ARBA00022801"/>
    </source>
</evidence>
<dbReference type="InterPro" id="IPR001314">
    <property type="entry name" value="Peptidase_S1A"/>
</dbReference>
<dbReference type="PROSITE" id="PS00134">
    <property type="entry name" value="TRYPSIN_HIS"/>
    <property type="match status" value="1"/>
</dbReference>
<dbReference type="SMART" id="SM00020">
    <property type="entry name" value="Tryp_SPc"/>
    <property type="match status" value="1"/>
</dbReference>
<feature type="signal peptide" evidence="7">
    <location>
        <begin position="1"/>
        <end position="23"/>
    </location>
</feature>
<dbReference type="GO" id="GO:0006508">
    <property type="term" value="P:proteolysis"/>
    <property type="evidence" value="ECO:0007669"/>
    <property type="project" value="UniProtKB-KW"/>
</dbReference>
<organism evidence="9 10">
    <name type="scientific">Microcaecilia unicolor</name>
    <dbReference type="NCBI Taxonomy" id="1415580"/>
    <lineage>
        <taxon>Eukaryota</taxon>
        <taxon>Metazoa</taxon>
        <taxon>Chordata</taxon>
        <taxon>Craniata</taxon>
        <taxon>Vertebrata</taxon>
        <taxon>Euteleostomi</taxon>
        <taxon>Amphibia</taxon>
        <taxon>Gymnophiona</taxon>
        <taxon>Siphonopidae</taxon>
        <taxon>Microcaecilia</taxon>
    </lineage>
</organism>
<dbReference type="InParanoid" id="A0A6P7X477"/>
<protein>
    <submittedName>
        <fullName evidence="10">Granzyme A-like</fullName>
    </submittedName>
</protein>
<dbReference type="PANTHER" id="PTHR24271">
    <property type="entry name" value="KALLIKREIN-RELATED"/>
    <property type="match status" value="1"/>
</dbReference>
<dbReference type="SUPFAM" id="SSF50494">
    <property type="entry name" value="Trypsin-like serine proteases"/>
    <property type="match status" value="1"/>
</dbReference>
<dbReference type="Gene3D" id="2.40.10.10">
    <property type="entry name" value="Trypsin-like serine proteases"/>
    <property type="match status" value="2"/>
</dbReference>
<dbReference type="KEGG" id="muo:115462261"/>
<keyword evidence="3 6" id="KW-0378">Hydrolase</keyword>
<dbReference type="PANTHER" id="PTHR24271:SF52">
    <property type="entry name" value="GRANZYME K"/>
    <property type="match status" value="1"/>
</dbReference>
<proteinExistence type="predicted"/>
<dbReference type="GO" id="GO:0004252">
    <property type="term" value="F:serine-type endopeptidase activity"/>
    <property type="evidence" value="ECO:0007669"/>
    <property type="project" value="InterPro"/>
</dbReference>
<dbReference type="OrthoDB" id="6755574at2759"/>
<keyword evidence="1 6" id="KW-0645">Protease</keyword>
<name>A0A6P7X477_9AMPH</name>
<sequence length="257" mass="28075">MALVLTLSLCAAAFLLNIHGGLGVKIIGGKEAKPHSMPFMALIKGKSICGGILIKSNWVLTAAHCETDNYTKVILGVHSISTKEKEQQMFSIKKRIPHQCFDKKTGENDLMLLQLTGNAKLNKNVKLHSLPKNGEDIKARTKCEVAGWGITNNKATSGSDKLMHVTITILDRQMCSDMKHYNFNPVITNNMLCAGDKRGRKDTCSGDSGGPLLCKGILRGITSFGHKICGDPKKPGIYTRLTDTYLSWIKKTIGGDF</sequence>
<dbReference type="PRINTS" id="PR00722">
    <property type="entry name" value="CHYMOTRYPSIN"/>
</dbReference>
<dbReference type="PROSITE" id="PS00135">
    <property type="entry name" value="TRYPSIN_SER"/>
    <property type="match status" value="1"/>
</dbReference>
<feature type="chain" id="PRO_5027582718" evidence="7">
    <location>
        <begin position="24"/>
        <end position="257"/>
    </location>
</feature>
<feature type="domain" description="Peptidase S1" evidence="8">
    <location>
        <begin position="26"/>
        <end position="254"/>
    </location>
</feature>
<dbReference type="Proteomes" id="UP000515156">
    <property type="component" value="Chromosome 2"/>
</dbReference>
<evidence type="ECO:0000256" key="5">
    <source>
        <dbReference type="ARBA" id="ARBA00023157"/>
    </source>
</evidence>
<dbReference type="CDD" id="cd00190">
    <property type="entry name" value="Tryp_SPc"/>
    <property type="match status" value="1"/>
</dbReference>
<evidence type="ECO:0000313" key="10">
    <source>
        <dbReference type="RefSeq" id="XP_030048131.1"/>
    </source>
</evidence>
<dbReference type="FunCoup" id="A0A6P7X477">
    <property type="interactions" value="411"/>
</dbReference>
<keyword evidence="4 6" id="KW-0720">Serine protease</keyword>
<dbReference type="Pfam" id="PF00089">
    <property type="entry name" value="Trypsin"/>
    <property type="match status" value="1"/>
</dbReference>
<evidence type="ECO:0000259" key="8">
    <source>
        <dbReference type="PROSITE" id="PS50240"/>
    </source>
</evidence>
<evidence type="ECO:0000256" key="6">
    <source>
        <dbReference type="RuleBase" id="RU363034"/>
    </source>
</evidence>
<dbReference type="RefSeq" id="XP_030048131.1">
    <property type="nucleotide sequence ID" value="XM_030192271.1"/>
</dbReference>
<dbReference type="AlphaFoldDB" id="A0A6P7X477"/>
<keyword evidence="9" id="KW-1185">Reference proteome</keyword>
<dbReference type="InterPro" id="IPR043504">
    <property type="entry name" value="Peptidase_S1_PA_chymotrypsin"/>
</dbReference>
<keyword evidence="2 7" id="KW-0732">Signal</keyword>
<evidence type="ECO:0000256" key="1">
    <source>
        <dbReference type="ARBA" id="ARBA00022670"/>
    </source>
</evidence>
<dbReference type="InterPro" id="IPR018114">
    <property type="entry name" value="TRYPSIN_HIS"/>
</dbReference>
<dbReference type="PROSITE" id="PS50240">
    <property type="entry name" value="TRYPSIN_DOM"/>
    <property type="match status" value="1"/>
</dbReference>
<dbReference type="InterPro" id="IPR009003">
    <property type="entry name" value="Peptidase_S1_PA"/>
</dbReference>
<dbReference type="GeneID" id="115462261"/>
<evidence type="ECO:0000256" key="7">
    <source>
        <dbReference type="SAM" id="SignalP"/>
    </source>
</evidence>
<accession>A0A6P7X477</accession>
<evidence type="ECO:0000313" key="9">
    <source>
        <dbReference type="Proteomes" id="UP000515156"/>
    </source>
</evidence>
<evidence type="ECO:0000256" key="4">
    <source>
        <dbReference type="ARBA" id="ARBA00022825"/>
    </source>
</evidence>
<reference evidence="10" key="1">
    <citation type="submission" date="2025-08" db="UniProtKB">
        <authorList>
            <consortium name="RefSeq"/>
        </authorList>
    </citation>
    <scope>IDENTIFICATION</scope>
</reference>
<keyword evidence="5" id="KW-1015">Disulfide bond</keyword>
<dbReference type="InterPro" id="IPR033116">
    <property type="entry name" value="TRYPSIN_SER"/>
</dbReference>
<evidence type="ECO:0000256" key="2">
    <source>
        <dbReference type="ARBA" id="ARBA00022729"/>
    </source>
</evidence>
<dbReference type="FunFam" id="2.40.10.10:FF:000120">
    <property type="entry name" value="Putative serine protease"/>
    <property type="match status" value="1"/>
</dbReference>